<evidence type="ECO:0000256" key="1">
    <source>
        <dbReference type="SAM" id="MobiDB-lite"/>
    </source>
</evidence>
<dbReference type="NCBIfam" id="NF038399">
    <property type="entry name" value="NH_RiPP_Os17"/>
    <property type="match status" value="1"/>
</dbReference>
<dbReference type="EMBL" id="JACQXR010000115">
    <property type="protein sequence ID" value="MBI4727300.1"/>
    <property type="molecule type" value="Genomic_DNA"/>
</dbReference>
<feature type="compositionally biased region" description="Acidic residues" evidence="1">
    <location>
        <begin position="128"/>
        <end position="141"/>
    </location>
</feature>
<name>A0A933I9Y6_UNCT6</name>
<comment type="caution">
    <text evidence="2">The sequence shown here is derived from an EMBL/GenBank/DDBJ whole genome shotgun (WGS) entry which is preliminary data.</text>
</comment>
<proteinExistence type="predicted"/>
<accession>A0A933I9Y6</accession>
<feature type="region of interest" description="Disordered" evidence="1">
    <location>
        <begin position="95"/>
        <end position="141"/>
    </location>
</feature>
<organism evidence="2 3">
    <name type="scientific">candidate division TA06 bacterium</name>
    <dbReference type="NCBI Taxonomy" id="2250710"/>
    <lineage>
        <taxon>Bacteria</taxon>
        <taxon>Bacteria division TA06</taxon>
    </lineage>
</organism>
<dbReference type="Proteomes" id="UP000736328">
    <property type="component" value="Unassembled WGS sequence"/>
</dbReference>
<reference evidence="2" key="1">
    <citation type="submission" date="2020-07" db="EMBL/GenBank/DDBJ databases">
        <title>Huge and variable diversity of episymbiotic CPR bacteria and DPANN archaea in groundwater ecosystems.</title>
        <authorList>
            <person name="He C.Y."/>
            <person name="Keren R."/>
            <person name="Whittaker M."/>
            <person name="Farag I.F."/>
            <person name="Doudna J."/>
            <person name="Cate J.H.D."/>
            <person name="Banfield J.F."/>
        </authorList>
    </citation>
    <scope>NUCLEOTIDE SEQUENCE</scope>
    <source>
        <strain evidence="2">NC_groundwater_1520_Pr4_B-0.1um_53_5</strain>
    </source>
</reference>
<sequence length="141" mass="15678">MDGNVLQKALERAFSDQQFRARLEANLDEALSDEGYELSSDERLRLKGILDEGKETFATGLDQRLSQSGVSLSPQALLRQKSKTVDQGGGLLRQTEALGIRKQPSRQAQAAEDAVPGKRQTGNSQWENIDDREPDYEVETD</sequence>
<evidence type="ECO:0000313" key="3">
    <source>
        <dbReference type="Proteomes" id="UP000736328"/>
    </source>
</evidence>
<gene>
    <name evidence="2" type="ORF">HY768_08800</name>
</gene>
<dbReference type="AlphaFoldDB" id="A0A933I9Y6"/>
<evidence type="ECO:0000313" key="2">
    <source>
        <dbReference type="EMBL" id="MBI4727300.1"/>
    </source>
</evidence>
<protein>
    <submittedName>
        <fullName evidence="2">Uncharacterized protein</fullName>
    </submittedName>
</protein>